<name>A0ABS6VLF3_9GAMM</name>
<organism evidence="2 3">
    <name type="scientific">Pantoea allii</name>
    <dbReference type="NCBI Taxonomy" id="574096"/>
    <lineage>
        <taxon>Bacteria</taxon>
        <taxon>Pseudomonadati</taxon>
        <taxon>Pseudomonadota</taxon>
        <taxon>Gammaproteobacteria</taxon>
        <taxon>Enterobacterales</taxon>
        <taxon>Erwiniaceae</taxon>
        <taxon>Pantoea</taxon>
    </lineage>
</organism>
<keyword evidence="1" id="KW-0732">Signal</keyword>
<protein>
    <recommendedName>
        <fullName evidence="4">CS1 type fimbrial major subunit</fullName>
    </recommendedName>
</protein>
<evidence type="ECO:0008006" key="4">
    <source>
        <dbReference type="Google" id="ProtNLM"/>
    </source>
</evidence>
<dbReference type="RefSeq" id="WP_096011329.1">
    <property type="nucleotide sequence ID" value="NZ_CP193912.1"/>
</dbReference>
<evidence type="ECO:0000313" key="3">
    <source>
        <dbReference type="Proteomes" id="UP001197236"/>
    </source>
</evidence>
<evidence type="ECO:0000313" key="2">
    <source>
        <dbReference type="EMBL" id="MBW1260086.1"/>
    </source>
</evidence>
<gene>
    <name evidence="2" type="ORF">KYI95_23235</name>
</gene>
<dbReference type="Proteomes" id="UP001197236">
    <property type="component" value="Unassembled WGS sequence"/>
</dbReference>
<accession>A0ABS6VLF3</accession>
<feature type="chain" id="PRO_5045718495" description="CS1 type fimbrial major subunit" evidence="1">
    <location>
        <begin position="22"/>
        <end position="174"/>
    </location>
</feature>
<comment type="caution">
    <text evidence="2">The sequence shown here is derived from an EMBL/GenBank/DDBJ whole genome shotgun (WGS) entry which is preliminary data.</text>
</comment>
<keyword evidence="3" id="KW-1185">Reference proteome</keyword>
<feature type="signal peptide" evidence="1">
    <location>
        <begin position="1"/>
        <end position="21"/>
    </location>
</feature>
<proteinExistence type="predicted"/>
<evidence type="ECO:0000256" key="1">
    <source>
        <dbReference type="SAM" id="SignalP"/>
    </source>
</evidence>
<reference evidence="2 3" key="1">
    <citation type="submission" date="2021-07" db="EMBL/GenBank/DDBJ databases">
        <title>A novel phosphonate cluster across the Pantoea species complex is important for pathogenicity in onion.</title>
        <authorList>
            <person name="Zhao M."/>
            <person name="Stice S."/>
            <person name="Shin G.Y."/>
            <person name="Coutinho T."/>
            <person name="Gitaitis R."/>
            <person name="Kvitko B."/>
            <person name="Dutta B."/>
        </authorList>
    </citation>
    <scope>NUCLEOTIDE SEQUENCE [LARGE SCALE GENOMIC DNA]</scope>
    <source>
        <strain evidence="2 3">BD 382</strain>
    </source>
</reference>
<sequence>MKMRLLTALVVTGCFSQMAMASLVTTGTIDNKTATTATVTLNQPITLENTLTPVEGLKGGADKPTLASGLLANGNLKIKETGVTAQLAIKDAAPGNKSFVTYATGHTNDHDYKLEYRVYPTSNDTDYIETSDGDYIFSKQSVSNFDYTVNAVSSLTLPKAGSYVISATGAIYNP</sequence>
<dbReference type="EMBL" id="JAHVXZ010000028">
    <property type="protein sequence ID" value="MBW1260086.1"/>
    <property type="molecule type" value="Genomic_DNA"/>
</dbReference>